<gene>
    <name evidence="3" type="ordered locus">Acid_4557</name>
</gene>
<dbReference type="AlphaFoldDB" id="Q01XU9"/>
<dbReference type="InterPro" id="IPR024884">
    <property type="entry name" value="NAPE-PLD"/>
</dbReference>
<feature type="region of interest" description="Disordered" evidence="1">
    <location>
        <begin position="1"/>
        <end position="21"/>
    </location>
</feature>
<dbReference type="STRING" id="234267.Acid_4557"/>
<dbReference type="PANTHER" id="PTHR15032">
    <property type="entry name" value="N-ACYL-PHOSPHATIDYLETHANOLAMINE-HYDROLYZING PHOSPHOLIPASE D"/>
    <property type="match status" value="1"/>
</dbReference>
<dbReference type="InterPro" id="IPR001279">
    <property type="entry name" value="Metallo-B-lactamas"/>
</dbReference>
<reference evidence="3" key="1">
    <citation type="submission" date="2006-10" db="EMBL/GenBank/DDBJ databases">
        <title>Complete sequence of Solibacter usitatus Ellin6076.</title>
        <authorList>
            <consortium name="US DOE Joint Genome Institute"/>
            <person name="Copeland A."/>
            <person name="Lucas S."/>
            <person name="Lapidus A."/>
            <person name="Barry K."/>
            <person name="Detter J.C."/>
            <person name="Glavina del Rio T."/>
            <person name="Hammon N."/>
            <person name="Israni S."/>
            <person name="Dalin E."/>
            <person name="Tice H."/>
            <person name="Pitluck S."/>
            <person name="Thompson L.S."/>
            <person name="Brettin T."/>
            <person name="Bruce D."/>
            <person name="Han C."/>
            <person name="Tapia R."/>
            <person name="Gilna P."/>
            <person name="Schmutz J."/>
            <person name="Larimer F."/>
            <person name="Land M."/>
            <person name="Hauser L."/>
            <person name="Kyrpides N."/>
            <person name="Mikhailova N."/>
            <person name="Janssen P.H."/>
            <person name="Kuske C.R."/>
            <person name="Richardson P."/>
        </authorList>
    </citation>
    <scope>NUCLEOTIDE SEQUENCE</scope>
    <source>
        <strain evidence="3">Ellin6076</strain>
    </source>
</reference>
<dbReference type="KEGG" id="sus:Acid_4557"/>
<feature type="compositionally biased region" description="Polar residues" evidence="1">
    <location>
        <begin position="1"/>
        <end position="17"/>
    </location>
</feature>
<dbReference type="GO" id="GO:0008270">
    <property type="term" value="F:zinc ion binding"/>
    <property type="evidence" value="ECO:0007669"/>
    <property type="project" value="InterPro"/>
</dbReference>
<dbReference type="GO" id="GO:0005737">
    <property type="term" value="C:cytoplasm"/>
    <property type="evidence" value="ECO:0007669"/>
    <property type="project" value="TreeGrafter"/>
</dbReference>
<dbReference type="InParanoid" id="Q01XU9"/>
<evidence type="ECO:0000259" key="2">
    <source>
        <dbReference type="Pfam" id="PF12706"/>
    </source>
</evidence>
<name>Q01XU9_SOLUE</name>
<organism evidence="3">
    <name type="scientific">Solibacter usitatus (strain Ellin6076)</name>
    <dbReference type="NCBI Taxonomy" id="234267"/>
    <lineage>
        <taxon>Bacteria</taxon>
        <taxon>Pseudomonadati</taxon>
        <taxon>Acidobacteriota</taxon>
        <taxon>Terriglobia</taxon>
        <taxon>Bryobacterales</taxon>
        <taxon>Solibacteraceae</taxon>
        <taxon>Candidatus Solibacter</taxon>
    </lineage>
</organism>
<dbReference type="eggNOG" id="COG2220">
    <property type="taxonomic scope" value="Bacteria"/>
</dbReference>
<dbReference type="HOGENOM" id="CLU_020884_1_1_0"/>
<proteinExistence type="predicted"/>
<evidence type="ECO:0000313" key="3">
    <source>
        <dbReference type="EMBL" id="ABJ85516.1"/>
    </source>
</evidence>
<dbReference type="EMBL" id="CP000473">
    <property type="protein sequence ID" value="ABJ85516.1"/>
    <property type="molecule type" value="Genomic_DNA"/>
</dbReference>
<dbReference type="Pfam" id="PF12706">
    <property type="entry name" value="Lactamase_B_2"/>
    <property type="match status" value="1"/>
</dbReference>
<evidence type="ECO:0000256" key="1">
    <source>
        <dbReference type="SAM" id="MobiDB-lite"/>
    </source>
</evidence>
<dbReference type="OrthoDB" id="9805728at2"/>
<accession>Q01XU9</accession>
<dbReference type="PANTHER" id="PTHR15032:SF4">
    <property type="entry name" value="N-ACYL-PHOSPHATIDYLETHANOLAMINE-HYDROLYZING PHOSPHOLIPASE D"/>
    <property type="match status" value="1"/>
</dbReference>
<dbReference type="InterPro" id="IPR036866">
    <property type="entry name" value="RibonucZ/Hydroxyglut_hydro"/>
</dbReference>
<dbReference type="SUPFAM" id="SSF56281">
    <property type="entry name" value="Metallo-hydrolase/oxidoreductase"/>
    <property type="match status" value="1"/>
</dbReference>
<dbReference type="PIRSF" id="PIRSF038896">
    <property type="entry name" value="NAPE-PLD"/>
    <property type="match status" value="1"/>
</dbReference>
<sequence>MHYNAKQSMAGTESGSGPQFPRHFDGKRFYNPNARQAPGLLDVLRWKLTSRRKRSPRFIADVTPSVPPRRVEGDGLRVTLVNHSTLLLQHRGMNILTDPIWSGRASPFSWIGPRRRRAPGVRWEDLPPIDAVLISHNHYDHLDLPTLRRLSERGDSVFVVPAGVARPLLSEGVAPVHELDWGESLSLPGLAIHAVPALHFSGRGVFDRNRSLWCGYLLESAGRLLYFAGDTAFGDHFAAIREWFGPPDLALLPVGAYLPRWFMSPVHMAPDDAVRAHEILAAQTSIAIHHGTFQLADDGIDSAKQELAGIEKHEPFLVIHNGEFAEFP</sequence>
<dbReference type="Gene3D" id="3.60.15.10">
    <property type="entry name" value="Ribonuclease Z/Hydroxyacylglutathione hydrolase-like"/>
    <property type="match status" value="1"/>
</dbReference>
<feature type="domain" description="Metallo-beta-lactamase" evidence="2">
    <location>
        <begin position="94"/>
        <end position="290"/>
    </location>
</feature>
<dbReference type="GO" id="GO:0070290">
    <property type="term" value="F:N-acylphosphatidylethanolamine-specific phospholipase D activity"/>
    <property type="evidence" value="ECO:0007669"/>
    <property type="project" value="InterPro"/>
</dbReference>
<protein>
    <recommendedName>
        <fullName evidence="2">Metallo-beta-lactamase domain-containing protein</fullName>
    </recommendedName>
</protein>